<dbReference type="InterPro" id="IPR001412">
    <property type="entry name" value="aa-tRNA-synth_I_CS"/>
</dbReference>
<dbReference type="AlphaFoldDB" id="A0A482XD79"/>
<gene>
    <name evidence="14" type="ORF">LSTR_LSTR009239</name>
</gene>
<evidence type="ECO:0000256" key="10">
    <source>
        <dbReference type="ARBA" id="ARBA00049339"/>
    </source>
</evidence>
<evidence type="ECO:0000256" key="2">
    <source>
        <dbReference type="ARBA" id="ARBA00012837"/>
    </source>
</evidence>
<dbReference type="SUPFAM" id="SSF52374">
    <property type="entry name" value="Nucleotidylyl transferase"/>
    <property type="match status" value="1"/>
</dbReference>
<dbReference type="Gene3D" id="1.10.730.10">
    <property type="entry name" value="Isoleucyl-tRNA Synthetase, Domain 1"/>
    <property type="match status" value="1"/>
</dbReference>
<dbReference type="EMBL" id="QKKF02012532">
    <property type="protein sequence ID" value="RZF43642.1"/>
    <property type="molecule type" value="Genomic_DNA"/>
</dbReference>
<evidence type="ECO:0000256" key="11">
    <source>
        <dbReference type="ARBA" id="ARBA00049595"/>
    </source>
</evidence>
<keyword evidence="6 12" id="KW-0648">Protein biosynthesis</keyword>
<dbReference type="PANTHER" id="PTHR11956:SF11">
    <property type="entry name" value="ARGININE--TRNA LIGASE, MITOCHONDRIAL-RELATED"/>
    <property type="match status" value="1"/>
</dbReference>
<dbReference type="InterPro" id="IPR001278">
    <property type="entry name" value="Arg-tRNA-ligase"/>
</dbReference>
<name>A0A482XD79_LAOST</name>
<dbReference type="FunCoup" id="A0A482XD79">
    <property type="interactions" value="1528"/>
</dbReference>
<protein>
    <recommendedName>
        <fullName evidence="9">Probable arginine--tRNA ligase, mitochondrial</fullName>
        <ecNumber evidence="2">6.1.1.19</ecNumber>
    </recommendedName>
    <alternativeName>
        <fullName evidence="8">Arginyl-tRNA synthetase</fullName>
    </alternativeName>
</protein>
<dbReference type="GO" id="GO:0006420">
    <property type="term" value="P:arginyl-tRNA aminoacylation"/>
    <property type="evidence" value="ECO:0007669"/>
    <property type="project" value="InterPro"/>
</dbReference>
<evidence type="ECO:0000256" key="8">
    <source>
        <dbReference type="ARBA" id="ARBA00033033"/>
    </source>
</evidence>
<feature type="domain" description="DALR anticodon binding" evidence="13">
    <location>
        <begin position="427"/>
        <end position="545"/>
    </location>
</feature>
<keyword evidence="15" id="KW-1185">Reference proteome</keyword>
<evidence type="ECO:0000256" key="3">
    <source>
        <dbReference type="ARBA" id="ARBA00022598"/>
    </source>
</evidence>
<accession>A0A482XD79</accession>
<dbReference type="InterPro" id="IPR014729">
    <property type="entry name" value="Rossmann-like_a/b/a_fold"/>
</dbReference>
<keyword evidence="5 12" id="KW-0067">ATP-binding</keyword>
<keyword evidence="3 12" id="KW-0436">Ligase</keyword>
<dbReference type="SUPFAM" id="SSF47323">
    <property type="entry name" value="Anticodon-binding domain of a subclass of class I aminoacyl-tRNA synthetases"/>
    <property type="match status" value="1"/>
</dbReference>
<evidence type="ECO:0000313" key="15">
    <source>
        <dbReference type="Proteomes" id="UP000291343"/>
    </source>
</evidence>
<evidence type="ECO:0000256" key="9">
    <source>
        <dbReference type="ARBA" id="ARBA00039495"/>
    </source>
</evidence>
<dbReference type="PANTHER" id="PTHR11956">
    <property type="entry name" value="ARGINYL-TRNA SYNTHETASE"/>
    <property type="match status" value="1"/>
</dbReference>
<dbReference type="InParanoid" id="A0A482XD79"/>
<dbReference type="PROSITE" id="PS00178">
    <property type="entry name" value="AA_TRNA_LIGASE_I"/>
    <property type="match status" value="1"/>
</dbReference>
<evidence type="ECO:0000256" key="12">
    <source>
        <dbReference type="RuleBase" id="RU363038"/>
    </source>
</evidence>
<dbReference type="EC" id="6.1.1.19" evidence="2"/>
<dbReference type="PRINTS" id="PR01038">
    <property type="entry name" value="TRNASYNTHARG"/>
</dbReference>
<keyword evidence="4 12" id="KW-0547">Nucleotide-binding</keyword>
<reference evidence="14 15" key="1">
    <citation type="journal article" date="2017" name="Gigascience">
        <title>Genome sequence of the small brown planthopper, Laodelphax striatellus.</title>
        <authorList>
            <person name="Zhu J."/>
            <person name="Jiang F."/>
            <person name="Wang X."/>
            <person name="Yang P."/>
            <person name="Bao Y."/>
            <person name="Zhao W."/>
            <person name="Wang W."/>
            <person name="Lu H."/>
            <person name="Wang Q."/>
            <person name="Cui N."/>
            <person name="Li J."/>
            <person name="Chen X."/>
            <person name="Luo L."/>
            <person name="Yu J."/>
            <person name="Kang L."/>
            <person name="Cui F."/>
        </authorList>
    </citation>
    <scope>NUCLEOTIDE SEQUENCE [LARGE SCALE GENOMIC DNA]</scope>
    <source>
        <strain evidence="14">Lst14</strain>
    </source>
</reference>
<dbReference type="InterPro" id="IPR035684">
    <property type="entry name" value="ArgRS_core"/>
</dbReference>
<dbReference type="GO" id="GO:0005739">
    <property type="term" value="C:mitochondrion"/>
    <property type="evidence" value="ECO:0007669"/>
    <property type="project" value="TreeGrafter"/>
</dbReference>
<comment type="catalytic activity">
    <reaction evidence="10">
        <text>tRNA(Arg) + L-arginine + ATP = L-arginyl-tRNA(Arg) + AMP + diphosphate</text>
        <dbReference type="Rhea" id="RHEA:20301"/>
        <dbReference type="Rhea" id="RHEA-COMP:9658"/>
        <dbReference type="Rhea" id="RHEA-COMP:9673"/>
        <dbReference type="ChEBI" id="CHEBI:30616"/>
        <dbReference type="ChEBI" id="CHEBI:32682"/>
        <dbReference type="ChEBI" id="CHEBI:33019"/>
        <dbReference type="ChEBI" id="CHEBI:78442"/>
        <dbReference type="ChEBI" id="CHEBI:78513"/>
        <dbReference type="ChEBI" id="CHEBI:456215"/>
        <dbReference type="EC" id="6.1.1.19"/>
    </reaction>
</comment>
<evidence type="ECO:0000256" key="7">
    <source>
        <dbReference type="ARBA" id="ARBA00023146"/>
    </source>
</evidence>
<evidence type="ECO:0000256" key="4">
    <source>
        <dbReference type="ARBA" id="ARBA00022741"/>
    </source>
</evidence>
<dbReference type="InterPro" id="IPR009080">
    <property type="entry name" value="tRNAsynth_Ia_anticodon-bd"/>
</dbReference>
<dbReference type="SMART" id="SM00836">
    <property type="entry name" value="DALR_1"/>
    <property type="match status" value="1"/>
</dbReference>
<dbReference type="Gene3D" id="3.40.50.620">
    <property type="entry name" value="HUPs"/>
    <property type="match status" value="1"/>
</dbReference>
<dbReference type="SMR" id="A0A482XD79"/>
<dbReference type="GO" id="GO:0032543">
    <property type="term" value="P:mitochondrial translation"/>
    <property type="evidence" value="ECO:0007669"/>
    <property type="project" value="TreeGrafter"/>
</dbReference>
<keyword evidence="7 12" id="KW-0030">Aminoacyl-tRNA synthetase</keyword>
<dbReference type="GO" id="GO:0004814">
    <property type="term" value="F:arginine-tRNA ligase activity"/>
    <property type="evidence" value="ECO:0007669"/>
    <property type="project" value="UniProtKB-EC"/>
</dbReference>
<sequence length="545" mass="62728">MAVAKYKQLIGRKVLEVLKNHNYNINPASIENAVTLNKNQLQFELPVESLLKSNVNETHCRDLLNITIKEDGAIRNVAKSTSKPSEEDKILFSVNEEHFVKDVLQNRDYFHELGDLSLRKGPRTRKKVLIEYSSPNVAKPFHMGNFRSTIIGNYLSNIHDYFQHDVVRLTYLGDWGKQFGLLQIGLDDLKLSEDETLQNPIETLFKAYVAANRRAEKDSDVLRRANEIFHAMETGRNEEVLKRWETVRRVTVDELSETYRRLGVSFDDYDWESNYPASTAATYIDALREKGKIRDEDGKQVFILDSGKTIPLLKSDGSSLYLTRDVVAAVTRKARFDFDETLYVVDFSQEEHFVALRNILTEFDPSWAELIKHVKFGPTKDDLPEYVTDVLGVSAVMVNDLKQRRMKDYNFDWNSALQVTGDSGIKLQYTHCRLVSLEQNCGFELNEYCFDKCDSLLDPAVVQLVHQIARFDDVMADSFRTFESFHIVNYLFKLCNTISKAMKTLPVKDAPNRDIGLQRLLVFHSARIVLNRGMRVLGLKPLEKM</sequence>
<comment type="similarity">
    <text evidence="1 12">Belongs to the class-I aminoacyl-tRNA synthetase family.</text>
</comment>
<comment type="function">
    <text evidence="11">Catalyzes the attachment of arginine to tRNA(Arg) in a two-step reaction: arginine is first activated by ATP to form Arg-AMP and then transferred to the acceptor end of tRNA(Arg).</text>
</comment>
<organism evidence="14 15">
    <name type="scientific">Laodelphax striatellus</name>
    <name type="common">Small brown planthopper</name>
    <name type="synonym">Delphax striatella</name>
    <dbReference type="NCBI Taxonomy" id="195883"/>
    <lineage>
        <taxon>Eukaryota</taxon>
        <taxon>Metazoa</taxon>
        <taxon>Ecdysozoa</taxon>
        <taxon>Arthropoda</taxon>
        <taxon>Hexapoda</taxon>
        <taxon>Insecta</taxon>
        <taxon>Pterygota</taxon>
        <taxon>Neoptera</taxon>
        <taxon>Paraneoptera</taxon>
        <taxon>Hemiptera</taxon>
        <taxon>Auchenorrhyncha</taxon>
        <taxon>Fulgoroidea</taxon>
        <taxon>Delphacidae</taxon>
        <taxon>Criomorphinae</taxon>
        <taxon>Laodelphax</taxon>
    </lineage>
</organism>
<dbReference type="Pfam" id="PF00750">
    <property type="entry name" value="tRNA-synt_1d"/>
    <property type="match status" value="1"/>
</dbReference>
<dbReference type="OrthoDB" id="68056at2759"/>
<dbReference type="InterPro" id="IPR008909">
    <property type="entry name" value="DALR_anticod-bd"/>
</dbReference>
<dbReference type="GO" id="GO:0005524">
    <property type="term" value="F:ATP binding"/>
    <property type="evidence" value="ECO:0007669"/>
    <property type="project" value="UniProtKB-KW"/>
</dbReference>
<comment type="caution">
    <text evidence="14">The sequence shown here is derived from an EMBL/GenBank/DDBJ whole genome shotgun (WGS) entry which is preliminary data.</text>
</comment>
<dbReference type="Pfam" id="PF05746">
    <property type="entry name" value="DALR_1"/>
    <property type="match status" value="1"/>
</dbReference>
<evidence type="ECO:0000259" key="13">
    <source>
        <dbReference type="SMART" id="SM00836"/>
    </source>
</evidence>
<dbReference type="Proteomes" id="UP000291343">
    <property type="component" value="Unassembled WGS sequence"/>
</dbReference>
<evidence type="ECO:0000313" key="14">
    <source>
        <dbReference type="EMBL" id="RZF43642.1"/>
    </source>
</evidence>
<evidence type="ECO:0000256" key="1">
    <source>
        <dbReference type="ARBA" id="ARBA00005594"/>
    </source>
</evidence>
<dbReference type="STRING" id="195883.A0A482XD79"/>
<dbReference type="FunFam" id="1.10.730.10:FF:000006">
    <property type="entry name" value="Arginyl-tRNA synthetase 2, mitochondrial"/>
    <property type="match status" value="1"/>
</dbReference>
<evidence type="ECO:0000256" key="6">
    <source>
        <dbReference type="ARBA" id="ARBA00022917"/>
    </source>
</evidence>
<evidence type="ECO:0000256" key="5">
    <source>
        <dbReference type="ARBA" id="ARBA00022840"/>
    </source>
</evidence>
<proteinExistence type="inferred from homology"/>